<comment type="caution">
    <text evidence="1">The sequence shown here is derived from an EMBL/GenBank/DDBJ whole genome shotgun (WGS) entry which is preliminary data.</text>
</comment>
<keyword evidence="2" id="KW-1185">Reference proteome</keyword>
<evidence type="ECO:0000313" key="1">
    <source>
        <dbReference type="EMBL" id="MEH2555311.1"/>
    </source>
</evidence>
<name>A0ABU8B9T3_9BRAD</name>
<proteinExistence type="predicted"/>
<evidence type="ECO:0000313" key="2">
    <source>
        <dbReference type="Proteomes" id="UP001364224"/>
    </source>
</evidence>
<reference evidence="1 2" key="1">
    <citation type="submission" date="2024-02" db="EMBL/GenBank/DDBJ databases">
        <title>Adaptive strategies in a cosmopolitan and abundant soil bacterium.</title>
        <authorList>
            <person name="Carini P."/>
        </authorList>
    </citation>
    <scope>NUCLEOTIDE SEQUENCE [LARGE SCALE GENOMIC DNA]</scope>
    <source>
        <strain evidence="1 2">AZCC 1608</strain>
    </source>
</reference>
<dbReference type="Proteomes" id="UP001364224">
    <property type="component" value="Unassembled WGS sequence"/>
</dbReference>
<organism evidence="1 2">
    <name type="scientific">Bradyrhizobium algeriense</name>
    <dbReference type="NCBI Taxonomy" id="634784"/>
    <lineage>
        <taxon>Bacteria</taxon>
        <taxon>Pseudomonadati</taxon>
        <taxon>Pseudomonadota</taxon>
        <taxon>Alphaproteobacteria</taxon>
        <taxon>Hyphomicrobiales</taxon>
        <taxon>Nitrobacteraceae</taxon>
        <taxon>Bradyrhizobium</taxon>
    </lineage>
</organism>
<dbReference type="EMBL" id="JAZHRV010000001">
    <property type="protein sequence ID" value="MEH2555311.1"/>
    <property type="molecule type" value="Genomic_DNA"/>
</dbReference>
<dbReference type="RefSeq" id="WP_334480349.1">
    <property type="nucleotide sequence ID" value="NZ_JAZHRV010000001.1"/>
</dbReference>
<accession>A0ABU8B9T3</accession>
<gene>
    <name evidence="1" type="ORF">V1286_002840</name>
</gene>
<sequence length="297" mass="33435">MAELFDLVTTAASTGLQGMQAAWSKIPEIARSLLSAAIGVVFGAWVASRAQTKRTIVAELHALRAAHALCFSIANKSLSLKKQFLRPLKHAFDEAFAAHAAYIHSPLGVFGLQIDLRTISETEFPAAALEKILLDKCFLPGEAIATMTAVTDAVHDLKTSLKLRNDLVDEFRKNPPPTHEQKAARYFGIAAGDQRDERFKDNVGALYVQADDCIFFARRLSDQILSVENKLRRRNRWKYWLPGRKLKPAIWKRAEEDGLLPLDSDYANWTRGFAKDPSIVDRLVNWFWSNTRLKREA</sequence>
<protein>
    <submittedName>
        <fullName evidence="1">Uncharacterized protein</fullName>
    </submittedName>
</protein>